<accession>A0A5C5X578</accession>
<proteinExistence type="predicted"/>
<comment type="caution">
    <text evidence="1">The sequence shown here is derived from an EMBL/GenBank/DDBJ whole genome shotgun (WGS) entry which is preliminary data.</text>
</comment>
<protein>
    <submittedName>
        <fullName evidence="1">Uncharacterized protein</fullName>
    </submittedName>
</protein>
<evidence type="ECO:0000313" key="1">
    <source>
        <dbReference type="EMBL" id="TWT57769.1"/>
    </source>
</evidence>
<dbReference type="AlphaFoldDB" id="A0A5C5X578"/>
<name>A0A5C5X578_9PLAN</name>
<dbReference type="Proteomes" id="UP000317243">
    <property type="component" value="Unassembled WGS sequence"/>
</dbReference>
<gene>
    <name evidence="1" type="ORF">KOR42_11350</name>
</gene>
<sequence length="75" mass="8409">MNEDGEAIPTPECQLRQRESKCFGLIEFGDSTGNGKPRSHRITCCQFDSTGCDDKSFPAKIARSKKAWIPYLLNL</sequence>
<keyword evidence="2" id="KW-1185">Reference proteome</keyword>
<reference evidence="1 2" key="1">
    <citation type="submission" date="2019-02" db="EMBL/GenBank/DDBJ databases">
        <title>Deep-cultivation of Planctomycetes and their phenomic and genomic characterization uncovers novel biology.</title>
        <authorList>
            <person name="Wiegand S."/>
            <person name="Jogler M."/>
            <person name="Boedeker C."/>
            <person name="Pinto D."/>
            <person name="Vollmers J."/>
            <person name="Rivas-Marin E."/>
            <person name="Kohn T."/>
            <person name="Peeters S.H."/>
            <person name="Heuer A."/>
            <person name="Rast P."/>
            <person name="Oberbeckmann S."/>
            <person name="Bunk B."/>
            <person name="Jeske O."/>
            <person name="Meyerdierks A."/>
            <person name="Storesund J.E."/>
            <person name="Kallscheuer N."/>
            <person name="Luecker S."/>
            <person name="Lage O.M."/>
            <person name="Pohl T."/>
            <person name="Merkel B.J."/>
            <person name="Hornburger P."/>
            <person name="Mueller R.-W."/>
            <person name="Bruemmer F."/>
            <person name="Labrenz M."/>
            <person name="Spormann A.M."/>
            <person name="Op Den Camp H."/>
            <person name="Overmann J."/>
            <person name="Amann R."/>
            <person name="Jetten M.S.M."/>
            <person name="Mascher T."/>
            <person name="Medema M.H."/>
            <person name="Devos D.P."/>
            <person name="Kaster A.-K."/>
            <person name="Ovreas L."/>
            <person name="Rohde M."/>
            <person name="Galperin M.Y."/>
            <person name="Jogler C."/>
        </authorList>
    </citation>
    <scope>NUCLEOTIDE SEQUENCE [LARGE SCALE GENOMIC DNA]</scope>
    <source>
        <strain evidence="1 2">KOR42</strain>
    </source>
</reference>
<organism evidence="1 2">
    <name type="scientific">Thalassoglobus neptunius</name>
    <dbReference type="NCBI Taxonomy" id="1938619"/>
    <lineage>
        <taxon>Bacteria</taxon>
        <taxon>Pseudomonadati</taxon>
        <taxon>Planctomycetota</taxon>
        <taxon>Planctomycetia</taxon>
        <taxon>Planctomycetales</taxon>
        <taxon>Planctomycetaceae</taxon>
        <taxon>Thalassoglobus</taxon>
    </lineage>
</organism>
<dbReference type="EMBL" id="SIHI01000001">
    <property type="protein sequence ID" value="TWT57769.1"/>
    <property type="molecule type" value="Genomic_DNA"/>
</dbReference>
<evidence type="ECO:0000313" key="2">
    <source>
        <dbReference type="Proteomes" id="UP000317243"/>
    </source>
</evidence>